<organism evidence="10 11">
    <name type="scientific">Lentilactobacillus parafarraginis DSM 18390 = JCM 14109</name>
    <dbReference type="NCBI Taxonomy" id="1423786"/>
    <lineage>
        <taxon>Bacteria</taxon>
        <taxon>Bacillati</taxon>
        <taxon>Bacillota</taxon>
        <taxon>Bacilli</taxon>
        <taxon>Lactobacillales</taxon>
        <taxon>Lactobacillaceae</taxon>
        <taxon>Lentilactobacillus</taxon>
    </lineage>
</organism>
<evidence type="ECO:0000256" key="3">
    <source>
        <dbReference type="ARBA" id="ARBA00009695"/>
    </source>
</evidence>
<evidence type="ECO:0000259" key="8">
    <source>
        <dbReference type="Pfam" id="PF21981"/>
    </source>
</evidence>
<dbReference type="PANTHER" id="PTHR33602:SF1">
    <property type="entry name" value="REGULATORY PROTEIN RECX FAMILY PROTEIN"/>
    <property type="match status" value="1"/>
</dbReference>
<dbReference type="PATRIC" id="fig|1423786.4.peg.17"/>
<dbReference type="InterPro" id="IPR053924">
    <property type="entry name" value="RecX_HTH_2nd"/>
</dbReference>
<comment type="function">
    <text evidence="1 6">Modulates RecA activity.</text>
</comment>
<dbReference type="GO" id="GO:0006282">
    <property type="term" value="P:regulation of DNA repair"/>
    <property type="evidence" value="ECO:0007669"/>
    <property type="project" value="UniProtKB-UniRule"/>
</dbReference>
<comment type="similarity">
    <text evidence="3 6">Belongs to the RecX family.</text>
</comment>
<protein>
    <recommendedName>
        <fullName evidence="4 6">Regulatory protein RecX</fullName>
    </recommendedName>
</protein>
<evidence type="ECO:0000259" key="9">
    <source>
        <dbReference type="Pfam" id="PF21982"/>
    </source>
</evidence>
<proteinExistence type="inferred from homology"/>
<dbReference type="Pfam" id="PF21982">
    <property type="entry name" value="RecX_HTH1"/>
    <property type="match status" value="1"/>
</dbReference>
<reference evidence="10 11" key="1">
    <citation type="journal article" date="2015" name="Genome Announc.">
        <title>Expanding the biotechnology potential of lactobacilli through comparative genomics of 213 strains and associated genera.</title>
        <authorList>
            <person name="Sun Z."/>
            <person name="Harris H.M."/>
            <person name="McCann A."/>
            <person name="Guo C."/>
            <person name="Argimon S."/>
            <person name="Zhang W."/>
            <person name="Yang X."/>
            <person name="Jeffery I.B."/>
            <person name="Cooney J.C."/>
            <person name="Kagawa T.F."/>
            <person name="Liu W."/>
            <person name="Song Y."/>
            <person name="Salvetti E."/>
            <person name="Wrobel A."/>
            <person name="Rasinkangas P."/>
            <person name="Parkhill J."/>
            <person name="Rea M.C."/>
            <person name="O'Sullivan O."/>
            <person name="Ritari J."/>
            <person name="Douillard F.P."/>
            <person name="Paul Ross R."/>
            <person name="Yang R."/>
            <person name="Briner A.E."/>
            <person name="Felis G.E."/>
            <person name="de Vos W.M."/>
            <person name="Barrangou R."/>
            <person name="Klaenhammer T.R."/>
            <person name="Caufield P.W."/>
            <person name="Cui Y."/>
            <person name="Zhang H."/>
            <person name="O'Toole P.W."/>
        </authorList>
    </citation>
    <scope>NUCLEOTIDE SEQUENCE [LARGE SCALE GENOMIC DNA]</scope>
    <source>
        <strain evidence="10 11">DSM 18390</strain>
    </source>
</reference>
<keyword evidence="5 6" id="KW-0963">Cytoplasm</keyword>
<evidence type="ECO:0000259" key="7">
    <source>
        <dbReference type="Pfam" id="PF02631"/>
    </source>
</evidence>
<name>A0A0R1YU24_9LACO</name>
<dbReference type="InterPro" id="IPR053925">
    <property type="entry name" value="RecX_HTH_3rd"/>
</dbReference>
<gene>
    <name evidence="6" type="primary">recX</name>
    <name evidence="10" type="ORF">FD47_GL000018</name>
</gene>
<feature type="domain" description="RecX second three-helical" evidence="7">
    <location>
        <begin position="109"/>
        <end position="150"/>
    </location>
</feature>
<feature type="domain" description="RecX third three-helical" evidence="8">
    <location>
        <begin position="216"/>
        <end position="261"/>
    </location>
</feature>
<dbReference type="EMBL" id="AZFZ01000001">
    <property type="protein sequence ID" value="KRM45837.1"/>
    <property type="molecule type" value="Genomic_DNA"/>
</dbReference>
<dbReference type="HAMAP" id="MF_01114">
    <property type="entry name" value="RecX"/>
    <property type="match status" value="1"/>
</dbReference>
<evidence type="ECO:0000256" key="2">
    <source>
        <dbReference type="ARBA" id="ARBA00004496"/>
    </source>
</evidence>
<evidence type="ECO:0000256" key="6">
    <source>
        <dbReference type="HAMAP-Rule" id="MF_01114"/>
    </source>
</evidence>
<evidence type="ECO:0000256" key="4">
    <source>
        <dbReference type="ARBA" id="ARBA00018111"/>
    </source>
</evidence>
<evidence type="ECO:0000256" key="5">
    <source>
        <dbReference type="ARBA" id="ARBA00022490"/>
    </source>
</evidence>
<dbReference type="Pfam" id="PF02631">
    <property type="entry name" value="RecX_HTH2"/>
    <property type="match status" value="1"/>
</dbReference>
<dbReference type="PANTHER" id="PTHR33602">
    <property type="entry name" value="REGULATORY PROTEIN RECX FAMILY PROTEIN"/>
    <property type="match status" value="1"/>
</dbReference>
<evidence type="ECO:0000313" key="10">
    <source>
        <dbReference type="EMBL" id="KRM45837.1"/>
    </source>
</evidence>
<dbReference type="InterPro" id="IPR053926">
    <property type="entry name" value="RecX_HTH_1st"/>
</dbReference>
<dbReference type="InterPro" id="IPR036388">
    <property type="entry name" value="WH-like_DNA-bd_sf"/>
</dbReference>
<sequence>MMPKSITKIEAQKRKGRFNVYVDGHYAFPVSEEVLIKFRLFKGMEVDDPLIEKLKAADNVSKLHNRALNYLAHQLRTENEVRTKLAEITEDQDAIDAVIAKLKDQQLVNDQKYAGSYVRTVVREGKNGPNWIRQRLGRKKVAKPTIEAALADFYPVDQVIEVGVAVAQNLIAHHKQDSEKMAVNKTKETLVRRGFGFDVVGEIMTQVDTSELAGQDQELIGKVAEKYWQKYAKLEKYQQLQKTKQALFRKGFAMDDISQVLESLNAD</sequence>
<dbReference type="NCBIfam" id="NF010733">
    <property type="entry name" value="PRK14135.1"/>
    <property type="match status" value="1"/>
</dbReference>
<evidence type="ECO:0000313" key="11">
    <source>
        <dbReference type="Proteomes" id="UP000051010"/>
    </source>
</evidence>
<dbReference type="AlphaFoldDB" id="A0A0R1YU24"/>
<feature type="domain" description="RecX first three-helical" evidence="9">
    <location>
        <begin position="65"/>
        <end position="102"/>
    </location>
</feature>
<dbReference type="Gene3D" id="1.10.10.10">
    <property type="entry name" value="Winged helix-like DNA-binding domain superfamily/Winged helix DNA-binding domain"/>
    <property type="match status" value="4"/>
</dbReference>
<dbReference type="GO" id="GO:0005737">
    <property type="term" value="C:cytoplasm"/>
    <property type="evidence" value="ECO:0007669"/>
    <property type="project" value="UniProtKB-SubCell"/>
</dbReference>
<evidence type="ECO:0000256" key="1">
    <source>
        <dbReference type="ARBA" id="ARBA00003529"/>
    </source>
</evidence>
<accession>A0A0R1YU24</accession>
<comment type="subcellular location">
    <subcellularLocation>
        <location evidence="2 6">Cytoplasm</location>
    </subcellularLocation>
</comment>
<dbReference type="RefSeq" id="WP_225352670.1">
    <property type="nucleotide sequence ID" value="NZ_AZFZ01000001.1"/>
</dbReference>
<dbReference type="InterPro" id="IPR003783">
    <property type="entry name" value="Regulatory_RecX"/>
</dbReference>
<dbReference type="Pfam" id="PF21981">
    <property type="entry name" value="RecX_HTH3"/>
    <property type="match status" value="1"/>
</dbReference>
<comment type="caution">
    <text evidence="10">The sequence shown here is derived from an EMBL/GenBank/DDBJ whole genome shotgun (WGS) entry which is preliminary data.</text>
</comment>
<dbReference type="Proteomes" id="UP000051010">
    <property type="component" value="Unassembled WGS sequence"/>
</dbReference>